<keyword evidence="1" id="KW-0677">Repeat</keyword>
<dbReference type="InterPro" id="IPR036770">
    <property type="entry name" value="Ankyrin_rpt-contain_sf"/>
</dbReference>
<evidence type="ECO:0000313" key="7">
    <source>
        <dbReference type="Proteomes" id="UP000001197"/>
    </source>
</evidence>
<dbReference type="RefSeq" id="XP_001911207.1">
    <property type="nucleotide sequence ID" value="XM_001911172.1"/>
</dbReference>
<feature type="region of interest" description="Disordered" evidence="4">
    <location>
        <begin position="1415"/>
        <end position="1447"/>
    </location>
</feature>
<dbReference type="PROSITE" id="PS50088">
    <property type="entry name" value="ANK_REPEAT"/>
    <property type="match status" value="2"/>
</dbReference>
<name>B2B5F7_PODAN</name>
<reference evidence="5 7" key="1">
    <citation type="journal article" date="2008" name="Genome Biol.">
        <title>The genome sequence of the model ascomycete fungus Podospora anserina.</title>
        <authorList>
            <person name="Espagne E."/>
            <person name="Lespinet O."/>
            <person name="Malagnac F."/>
            <person name="Da Silva C."/>
            <person name="Jaillon O."/>
            <person name="Porcel B.M."/>
            <person name="Couloux A."/>
            <person name="Aury J.-M."/>
            <person name="Segurens B."/>
            <person name="Poulain J."/>
            <person name="Anthouard V."/>
            <person name="Grossetete S."/>
            <person name="Khalili H."/>
            <person name="Coppin E."/>
            <person name="Dequard-Chablat M."/>
            <person name="Picard M."/>
            <person name="Contamine V."/>
            <person name="Arnaise S."/>
            <person name="Bourdais A."/>
            <person name="Berteaux-Lecellier V."/>
            <person name="Gautheret D."/>
            <person name="de Vries R.P."/>
            <person name="Battaglia E."/>
            <person name="Coutinho P.M."/>
            <person name="Danchin E.G.J."/>
            <person name="Henrissat B."/>
            <person name="El Khoury R."/>
            <person name="Sainsard-Chanet A."/>
            <person name="Boivin A."/>
            <person name="Pinan-Lucarre B."/>
            <person name="Sellem C.H."/>
            <person name="Debuchy R."/>
            <person name="Wincker P."/>
            <person name="Weissenbach J."/>
            <person name="Silar P."/>
        </authorList>
    </citation>
    <scope>NUCLEOTIDE SEQUENCE [LARGE SCALE GENOMIC DNA]</scope>
    <source>
        <strain evidence="7">S / ATCC MYA-4624 / DSM 980 / FGSC 10383</strain>
        <strain evidence="5">S mat+</strain>
    </source>
</reference>
<dbReference type="InterPro" id="IPR002110">
    <property type="entry name" value="Ankyrin_rpt"/>
</dbReference>
<dbReference type="HOGENOM" id="CLU_001569_1_0_1"/>
<keyword evidence="2 3" id="KW-0040">ANK repeat</keyword>
<reference evidence="7" key="3">
    <citation type="journal article" date="2014" name="Genetics">
        <title>Maintaining two mating types: Structure of the mating type locus and its role in heterokaryosis in Podospora anserina.</title>
        <authorList>
            <person name="Grognet P."/>
            <person name="Bidard F."/>
            <person name="Kuchly C."/>
            <person name="Tong L.C.H."/>
            <person name="Coppin E."/>
            <person name="Benkhali J.A."/>
            <person name="Couloux A."/>
            <person name="Wincker P."/>
            <person name="Debuchy R."/>
            <person name="Silar P."/>
        </authorList>
    </citation>
    <scope>GENOME REANNOTATION</scope>
    <source>
        <strain evidence="7">S / ATCC MYA-4624 / DSM 980 / FGSC 10383</strain>
    </source>
</reference>
<dbReference type="eggNOG" id="ENOG502QVYS">
    <property type="taxonomic scope" value="Eukaryota"/>
</dbReference>
<organism evidence="5">
    <name type="scientific">Podospora anserina (strain S / ATCC MYA-4624 / DSM 980 / FGSC 10383)</name>
    <name type="common">Pleurage anserina</name>
    <dbReference type="NCBI Taxonomy" id="515849"/>
    <lineage>
        <taxon>Eukaryota</taxon>
        <taxon>Fungi</taxon>
        <taxon>Dikarya</taxon>
        <taxon>Ascomycota</taxon>
        <taxon>Pezizomycotina</taxon>
        <taxon>Sordariomycetes</taxon>
        <taxon>Sordariomycetidae</taxon>
        <taxon>Sordariales</taxon>
        <taxon>Podosporaceae</taxon>
        <taxon>Podospora</taxon>
        <taxon>Podospora anserina</taxon>
    </lineage>
</organism>
<proteinExistence type="predicted"/>
<evidence type="ECO:0000256" key="4">
    <source>
        <dbReference type="SAM" id="MobiDB-lite"/>
    </source>
</evidence>
<dbReference type="OrthoDB" id="194358at2759"/>
<dbReference type="Pfam" id="PF12796">
    <property type="entry name" value="Ank_2"/>
    <property type="match status" value="1"/>
</dbReference>
<feature type="repeat" description="ANK" evidence="3">
    <location>
        <begin position="710"/>
        <end position="742"/>
    </location>
</feature>
<dbReference type="EMBL" id="FO904937">
    <property type="protein sequence ID" value="CDP25432.1"/>
    <property type="molecule type" value="Genomic_DNA"/>
</dbReference>
<dbReference type="SMART" id="SM00248">
    <property type="entry name" value="ANK"/>
    <property type="match status" value="6"/>
</dbReference>
<reference evidence="5" key="2">
    <citation type="submission" date="2008-07" db="EMBL/GenBank/DDBJ databases">
        <authorList>
            <person name="Genoscope - CEA"/>
        </authorList>
    </citation>
    <scope>NUCLEOTIDE SEQUENCE</scope>
    <source>
        <strain evidence="5">S mat+</strain>
    </source>
</reference>
<dbReference type="Gene3D" id="1.25.40.20">
    <property type="entry name" value="Ankyrin repeat-containing domain"/>
    <property type="match status" value="3"/>
</dbReference>
<feature type="repeat" description="ANK" evidence="3">
    <location>
        <begin position="869"/>
        <end position="901"/>
    </location>
</feature>
<feature type="compositionally biased region" description="Low complexity" evidence="4">
    <location>
        <begin position="11"/>
        <end position="25"/>
    </location>
</feature>
<accession>B2B5F7</accession>
<dbReference type="Proteomes" id="UP000001197">
    <property type="component" value="Chromosome 2"/>
</dbReference>
<gene>
    <name evidence="5" type="ORF">PODANS_2_4520</name>
</gene>
<evidence type="ECO:0000313" key="5">
    <source>
        <dbReference type="EMBL" id="CAP73032.1"/>
    </source>
</evidence>
<dbReference type="GeneID" id="6196626"/>
<dbReference type="PANTHER" id="PTHR24126:SF14">
    <property type="entry name" value="ANK_REP_REGION DOMAIN-CONTAINING PROTEIN"/>
    <property type="match status" value="1"/>
</dbReference>
<sequence length="1447" mass="159448">MEAPMHLTVGSTRTISTPPTPSTTTMFSASPAFTPTLSPPMSPPMSPPITPYSPPLSSPASPFGVRASLCRTVSTIFKPDMKFSEKEVARAKALMSEHCNNKSRKSKGEFTYKDANAVLASIVEGKVPDATPALVYALQTDFEANASIKRRKSTNLFKVMTGRDQEDIRSDVLERAVQNCSYEIVYALALKADQDAFDRALPFAITQNDTAKASVLISGGANAEPLHEQFLHAVDNGPNDMLPLLLGKLKGACGDCRHKGLVRASASGNYMKVQNLLDAQADPKFENAAALKAAILGHHEDIAVAIASTPEMASIPLVLDAMVGEAFTAGLDRALIACLQSGAKGPVRDEVLLEAVKQRRSVELIQSLVQHGSSIEHKNGAVIHAAIQSRSVPMLKAVLYGGPSKLAISTTVDSLASVRSISIIHDMASLLLPAGLEGEPVNRLLAISLHGDSLEGDPTSRSSLVQLLVQRANADVNFNGGQPLVLASTKGWLGILSVLLSGSVTLQSLQAAVSASIGLADSEVRLGIVKRLLHAAGYNRQPLEQSVFQVACRSLDLSLLNLLPHASQSPEEVLAGFRAALANPKWQMPAGLSTIRALLHLGVSGSDVRQAFCHAAKSYERDAFELFAAYVDIRTVIDALQGVIQTSKDWLAPDDKYLWLVHDLLTWGGRGREQANHAFLIAIEAYLMHRCSEAMVETMLSVGHANVNFQSGEALKLAVRAGNTEVLRMLLGRGATVDTIEGAFFEVMVTSLTEETALLFIDIVTSSDGSNVVQTFRKTIPQLRAPVRECLAAHPGSIKLVKRLIKLGVKFDVTEPTALYGSDYGPEPCTALLWSLLPRPPGSRPIEPGVILVLIEAKVVDVNFVAPVSKATALILAAAFGHAEVVNHLIKAGANTRIRDSLDSSALFYASREGHLDIVKALLKMPYRPNDGSLHEAARNLHSKVCRALIATKNFSVNFASFLHGVRTPLHEMACCCDGSGSQVDMEDTLLELKKGGLDLFQFWKTPKWKNALILALENPRPFAVIKALLDMVWDDINNDNNVYTLQEPSPKTGSMITCHYSPTMYLKFLHPSNSEKEAELNYALEQMLRDKGAEDRYWSDVAADQPLGAIGYPETLAKEIKRLEKIQRDHDDQLRRDKEAQFQKIFIEQTRHEQRLVQEGQATVHKVQNSNILHESKLHQDAEVTLQQLQTLEEKNHIAHRGRVLANQDKAGLLAVDNNGLAQKHHINERHQQVMDNQKVHLAQMLDYQAYRKTQMMDQQKLHQTQMTDHHKLVTQERADYQKFITQQRTDWQKVQAAQAIDQQKLLTHKTMEKQKLKATEAVDKHKVHQLHKMNKETRDNVKKTGEQQVTLKKSMAKLDVKADQRKLDFQRSTDQNKLNFAHANNQQKVDYQWDAHDEELDFEQNKAGMRLLEQEMSKRIGGPAAPGQKKVVKGKQQGPRGFIEQ</sequence>
<feature type="region of interest" description="Disordered" evidence="4">
    <location>
        <begin position="1"/>
        <end position="25"/>
    </location>
</feature>
<protein>
    <submittedName>
        <fullName evidence="5">Podospora anserina S mat+ genomic DNA chromosome 2, supercontig 2</fullName>
    </submittedName>
</protein>
<keyword evidence="7" id="KW-1185">Reference proteome</keyword>
<dbReference type="EMBL" id="CU640366">
    <property type="protein sequence ID" value="CAP73032.1"/>
    <property type="molecule type" value="Genomic_DNA"/>
</dbReference>
<evidence type="ECO:0000313" key="6">
    <source>
        <dbReference type="EMBL" id="CDP25432.1"/>
    </source>
</evidence>
<dbReference type="VEuPathDB" id="FungiDB:PODANS_2_4520"/>
<dbReference type="STRING" id="515849.B2B5F7"/>
<evidence type="ECO:0000256" key="2">
    <source>
        <dbReference type="ARBA" id="ARBA00023043"/>
    </source>
</evidence>
<dbReference type="PROSITE" id="PS50297">
    <property type="entry name" value="ANK_REP_REGION"/>
    <property type="match status" value="2"/>
</dbReference>
<evidence type="ECO:0000256" key="3">
    <source>
        <dbReference type="PROSITE-ProRule" id="PRU00023"/>
    </source>
</evidence>
<reference evidence="6" key="4">
    <citation type="submission" date="2014-09" db="EMBL/GenBank/DDBJ databases">
        <title>Maintaining two mating types: Structure of the mating type locus and its role in heterokaryosis in Podospora anserina.</title>
        <authorList>
            <person name="Grognet P."/>
            <person name="Bidard F."/>
            <person name="Kuchly C."/>
            <person name="Chan Ho Tong L."/>
            <person name="Coppin E."/>
            <person name="Ait Benkhali J."/>
            <person name="Couloux A."/>
            <person name="Wincker P."/>
            <person name="Debuchy R."/>
            <person name="Silar P."/>
        </authorList>
    </citation>
    <scope>NUCLEOTIDE SEQUENCE</scope>
</reference>
<dbReference type="KEGG" id="pan:PODANSg8249"/>
<dbReference type="PANTHER" id="PTHR24126">
    <property type="entry name" value="ANKYRIN REPEAT, PH AND SEC7 DOMAIN CONTAINING PROTEIN SECG-RELATED"/>
    <property type="match status" value="1"/>
</dbReference>
<dbReference type="InParanoid" id="B2B5F7"/>
<evidence type="ECO:0000256" key="1">
    <source>
        <dbReference type="ARBA" id="ARBA00022737"/>
    </source>
</evidence>
<dbReference type="SUPFAM" id="SSF48403">
    <property type="entry name" value="Ankyrin repeat"/>
    <property type="match status" value="2"/>
</dbReference>